<keyword evidence="3" id="KW-0862">Zinc</keyword>
<dbReference type="SUPFAM" id="SSF57850">
    <property type="entry name" value="RING/U-box"/>
    <property type="match status" value="1"/>
</dbReference>
<dbReference type="InterPro" id="IPR037275">
    <property type="entry name" value="Znf_CTCHY_sf"/>
</dbReference>
<evidence type="ECO:0000256" key="1">
    <source>
        <dbReference type="ARBA" id="ARBA00022723"/>
    </source>
</evidence>
<dbReference type="SMART" id="SM00184">
    <property type="entry name" value="RING"/>
    <property type="match status" value="1"/>
</dbReference>
<keyword evidence="1" id="KW-0479">Metal-binding</keyword>
<evidence type="ECO:0000313" key="9">
    <source>
        <dbReference type="Proteomes" id="UP000326759"/>
    </source>
</evidence>
<evidence type="ECO:0000313" key="8">
    <source>
        <dbReference type="EMBL" id="KAB7498120.1"/>
    </source>
</evidence>
<evidence type="ECO:0000259" key="7">
    <source>
        <dbReference type="PROSITE" id="PS51270"/>
    </source>
</evidence>
<dbReference type="SUPFAM" id="SSF161219">
    <property type="entry name" value="CHY zinc finger-like"/>
    <property type="match status" value="1"/>
</dbReference>
<dbReference type="InterPro" id="IPR001841">
    <property type="entry name" value="Znf_RING"/>
</dbReference>
<evidence type="ECO:0000256" key="2">
    <source>
        <dbReference type="ARBA" id="ARBA00022771"/>
    </source>
</evidence>
<dbReference type="InterPro" id="IPR039512">
    <property type="entry name" value="RCHY1_zinc-ribbon"/>
</dbReference>
<feature type="domain" description="CTCHY-type" evidence="7">
    <location>
        <begin position="91"/>
        <end position="153"/>
    </location>
</feature>
<organism evidence="8 9">
    <name type="scientific">Armadillidium nasatum</name>
    <dbReference type="NCBI Taxonomy" id="96803"/>
    <lineage>
        <taxon>Eukaryota</taxon>
        <taxon>Metazoa</taxon>
        <taxon>Ecdysozoa</taxon>
        <taxon>Arthropoda</taxon>
        <taxon>Crustacea</taxon>
        <taxon>Multicrustacea</taxon>
        <taxon>Malacostraca</taxon>
        <taxon>Eumalacostraca</taxon>
        <taxon>Peracarida</taxon>
        <taxon>Isopoda</taxon>
        <taxon>Oniscidea</taxon>
        <taxon>Crinocheta</taxon>
        <taxon>Armadillidiidae</taxon>
        <taxon>Armadillidium</taxon>
    </lineage>
</organism>
<dbReference type="InterPro" id="IPR017921">
    <property type="entry name" value="Znf_CTCHY"/>
</dbReference>
<dbReference type="GO" id="GO:0016567">
    <property type="term" value="P:protein ubiquitination"/>
    <property type="evidence" value="ECO:0007669"/>
    <property type="project" value="TreeGrafter"/>
</dbReference>
<dbReference type="PANTHER" id="PTHR21319:SF53">
    <property type="entry name" value="RING FINGER AND CHY ZINC FINGER DOMAIN-CONTAINING PROTEIN 1"/>
    <property type="match status" value="1"/>
</dbReference>
<dbReference type="OrthoDB" id="411372at2759"/>
<protein>
    <submittedName>
        <fullName evidence="8">RING finger and CHY zinc finger domain-containing protein 1</fullName>
    </submittedName>
</protein>
<dbReference type="PROSITE" id="PS51270">
    <property type="entry name" value="ZF_CTCHY"/>
    <property type="match status" value="1"/>
</dbReference>
<dbReference type="GO" id="GO:0008270">
    <property type="term" value="F:zinc ion binding"/>
    <property type="evidence" value="ECO:0007669"/>
    <property type="project" value="UniProtKB-KW"/>
</dbReference>
<feature type="domain" description="RING-type" evidence="5">
    <location>
        <begin position="154"/>
        <end position="196"/>
    </location>
</feature>
<dbReference type="Pfam" id="PF14599">
    <property type="entry name" value="zinc_ribbon_6"/>
    <property type="match status" value="1"/>
</dbReference>
<dbReference type="Gene3D" id="3.30.40.10">
    <property type="entry name" value="Zinc/RING finger domain, C3HC4 (zinc finger)"/>
    <property type="match status" value="1"/>
</dbReference>
<dbReference type="Pfam" id="PF13639">
    <property type="entry name" value="zf-RING_2"/>
    <property type="match status" value="1"/>
</dbReference>
<dbReference type="GO" id="GO:0061630">
    <property type="term" value="F:ubiquitin protein ligase activity"/>
    <property type="evidence" value="ECO:0007669"/>
    <property type="project" value="TreeGrafter"/>
</dbReference>
<dbReference type="CDD" id="cd16464">
    <property type="entry name" value="RING-H2_Pirh2-like"/>
    <property type="match status" value="1"/>
</dbReference>
<evidence type="ECO:0000259" key="5">
    <source>
        <dbReference type="PROSITE" id="PS50089"/>
    </source>
</evidence>
<evidence type="ECO:0000256" key="3">
    <source>
        <dbReference type="ARBA" id="ARBA00022833"/>
    </source>
</evidence>
<evidence type="ECO:0000256" key="4">
    <source>
        <dbReference type="PROSITE-ProRule" id="PRU00601"/>
    </source>
</evidence>
<dbReference type="InterPro" id="IPR037274">
    <property type="entry name" value="Znf_CHY_sf"/>
</dbReference>
<dbReference type="InterPro" id="IPR008913">
    <property type="entry name" value="Znf_CHY"/>
</dbReference>
<sequence length="272" mass="31870">MAKSLSLDLNVPKEDTDELEEGLNMGCSHYRRNCQLIAPCCKKKYICRICHDEVENHQLNRHSVERIECLVCKTEQPVSQHCISENCKIRFGLYYCSICRLFDNKENSQYHCDGCGLCRVGGRENFFHCDRCKMCLPKSMTKHKCIDDISHRDCPICLEYIHTSRIVSHMPPCGHLIHTPCYIDLLNAGIYACPTCGKSMVHMNSIWKKMDEEIEKVPMPSEFSDMYCNILCKDCQQEGLTRYKSLPNWIKMYKVWLLQYCERKWLITQNVR</sequence>
<dbReference type="PROSITE" id="PS51266">
    <property type="entry name" value="ZF_CHY"/>
    <property type="match status" value="1"/>
</dbReference>
<keyword evidence="2 4" id="KW-0863">Zinc-finger</keyword>
<dbReference type="GO" id="GO:0005634">
    <property type="term" value="C:nucleus"/>
    <property type="evidence" value="ECO:0007669"/>
    <property type="project" value="TreeGrafter"/>
</dbReference>
<dbReference type="Proteomes" id="UP000326759">
    <property type="component" value="Unassembled WGS sequence"/>
</dbReference>
<name>A0A5N5SZM5_9CRUS</name>
<dbReference type="SUPFAM" id="SSF161245">
    <property type="entry name" value="Zinc hairpin stack"/>
    <property type="match status" value="1"/>
</dbReference>
<feature type="domain" description="CHY-type" evidence="6">
    <location>
        <begin position="20"/>
        <end position="89"/>
    </location>
</feature>
<dbReference type="PANTHER" id="PTHR21319">
    <property type="entry name" value="RING FINGER AND CHY ZINC FINGER DOMAIN-CONTAINING PROTEIN 1"/>
    <property type="match status" value="1"/>
</dbReference>
<dbReference type="PROSITE" id="PS50089">
    <property type="entry name" value="ZF_RING_2"/>
    <property type="match status" value="1"/>
</dbReference>
<reference evidence="8 9" key="1">
    <citation type="journal article" date="2019" name="PLoS Biol.">
        <title>Sex chromosomes control vertical transmission of feminizing Wolbachia symbionts in an isopod.</title>
        <authorList>
            <person name="Becking T."/>
            <person name="Chebbi M.A."/>
            <person name="Giraud I."/>
            <person name="Moumen B."/>
            <person name="Laverre T."/>
            <person name="Caubet Y."/>
            <person name="Peccoud J."/>
            <person name="Gilbert C."/>
            <person name="Cordaux R."/>
        </authorList>
    </citation>
    <scope>NUCLEOTIDE SEQUENCE [LARGE SCALE GENOMIC DNA]</scope>
    <source>
        <strain evidence="8">ANa2</strain>
        <tissue evidence="8">Whole body excluding digestive tract and cuticle</tissue>
    </source>
</reference>
<gene>
    <name evidence="8" type="primary">RCHY1</name>
    <name evidence="8" type="ORF">Anas_10931</name>
</gene>
<dbReference type="GO" id="GO:0006511">
    <property type="term" value="P:ubiquitin-dependent protein catabolic process"/>
    <property type="evidence" value="ECO:0007669"/>
    <property type="project" value="TreeGrafter"/>
</dbReference>
<accession>A0A5N5SZM5</accession>
<dbReference type="Pfam" id="PF05495">
    <property type="entry name" value="zf-CHY"/>
    <property type="match status" value="1"/>
</dbReference>
<comment type="caution">
    <text evidence="8">The sequence shown here is derived from an EMBL/GenBank/DDBJ whole genome shotgun (WGS) entry which is preliminary data.</text>
</comment>
<dbReference type="InterPro" id="IPR013083">
    <property type="entry name" value="Znf_RING/FYVE/PHD"/>
</dbReference>
<proteinExistence type="predicted"/>
<evidence type="ECO:0000259" key="6">
    <source>
        <dbReference type="PROSITE" id="PS51266"/>
    </source>
</evidence>
<dbReference type="EMBL" id="SEYY01019568">
    <property type="protein sequence ID" value="KAB7498120.1"/>
    <property type="molecule type" value="Genomic_DNA"/>
</dbReference>
<keyword evidence="9" id="KW-1185">Reference proteome</keyword>
<dbReference type="AlphaFoldDB" id="A0A5N5SZM5"/>